<proteinExistence type="predicted"/>
<dbReference type="AlphaFoldDB" id="C0RBK2"/>
<sequence>MKQKFFSYIYICIKDACLINLFYFDDDKCNCFDCVMPTFDQ</sequence>
<protein>
    <submittedName>
        <fullName evidence="1">Uncharacterized protein</fullName>
    </submittedName>
</protein>
<organism evidence="1 2">
    <name type="scientific">Borreliella spielmanii A14S</name>
    <dbReference type="NCBI Taxonomy" id="498742"/>
    <lineage>
        <taxon>Bacteria</taxon>
        <taxon>Pseudomonadati</taxon>
        <taxon>Spirochaetota</taxon>
        <taxon>Spirochaetia</taxon>
        <taxon>Spirochaetales</taxon>
        <taxon>Borreliaceae</taxon>
        <taxon>Borreliella</taxon>
    </lineage>
</organism>
<accession>C0RBK2</accession>
<dbReference type="Proteomes" id="UP000003481">
    <property type="component" value="Plasmid A14S_lp38"/>
</dbReference>
<evidence type="ECO:0000313" key="2">
    <source>
        <dbReference type="Proteomes" id="UP000003481"/>
    </source>
</evidence>
<dbReference type="EMBL" id="CP001464">
    <property type="protein sequence ID" value="ACN53135.1"/>
    <property type="molecule type" value="Genomic_DNA"/>
</dbReference>
<keyword evidence="1" id="KW-0614">Plasmid</keyword>
<gene>
    <name evidence="1" type="ORF">BSPA14S_J0010</name>
</gene>
<name>C0RBK2_9SPIR</name>
<geneLocation type="plasmid" evidence="1 2">
    <name>A14S_lp38</name>
</geneLocation>
<dbReference type="HOGENOM" id="CLU_3266623_0_0_12"/>
<reference evidence="1 2" key="1">
    <citation type="journal article" date="2012" name="J. Bacteriol.">
        <title>Whole-Genome Sequences of Borrelia bissettii, Borrelia valaisiana, and Borrelia spielmanii.</title>
        <authorList>
            <person name="Schutzer S.E."/>
            <person name="Fraser-Liggett C.M."/>
            <person name="Qiu W.G."/>
            <person name="Kraiczy P."/>
            <person name="Mongodin E.F."/>
            <person name="Dunn J.J."/>
            <person name="Luft B.J."/>
            <person name="Casjens S.R."/>
        </authorList>
    </citation>
    <scope>NUCLEOTIDE SEQUENCE [LARGE SCALE GENOMIC DNA]</scope>
    <source>
        <strain evidence="1 2">A14S</strain>
        <plasmid evidence="1 2">A14S_lp38</plasmid>
    </source>
</reference>
<evidence type="ECO:0000313" key="1">
    <source>
        <dbReference type="EMBL" id="ACN53135.1"/>
    </source>
</evidence>